<reference evidence="4" key="1">
    <citation type="journal article" date="2019" name="Int. J. Syst. Evol. Microbiol.">
        <title>The Global Catalogue of Microorganisms (GCM) 10K type strain sequencing project: providing services to taxonomists for standard genome sequencing and annotation.</title>
        <authorList>
            <consortium name="The Broad Institute Genomics Platform"/>
            <consortium name="The Broad Institute Genome Sequencing Center for Infectious Disease"/>
            <person name="Wu L."/>
            <person name="Ma J."/>
        </authorList>
    </citation>
    <scope>NUCLEOTIDE SEQUENCE [LARGE SCALE GENOMIC DNA]</scope>
    <source>
        <strain evidence="4">CGMCC 1.10131</strain>
    </source>
</reference>
<evidence type="ECO:0008006" key="5">
    <source>
        <dbReference type="Google" id="ProtNLM"/>
    </source>
</evidence>
<dbReference type="Proteomes" id="UP000651977">
    <property type="component" value="Unassembled WGS sequence"/>
</dbReference>
<keyword evidence="2" id="KW-0812">Transmembrane</keyword>
<dbReference type="EMBL" id="BMDY01000015">
    <property type="protein sequence ID" value="GGB10808.1"/>
    <property type="molecule type" value="Genomic_DNA"/>
</dbReference>
<evidence type="ECO:0000256" key="2">
    <source>
        <dbReference type="SAM" id="Phobius"/>
    </source>
</evidence>
<gene>
    <name evidence="3" type="ORF">GCM10007414_25240</name>
</gene>
<keyword evidence="2" id="KW-0472">Membrane</keyword>
<keyword evidence="2" id="KW-1133">Transmembrane helix</keyword>
<proteinExistence type="predicted"/>
<keyword evidence="4" id="KW-1185">Reference proteome</keyword>
<evidence type="ECO:0000256" key="1">
    <source>
        <dbReference type="SAM" id="MobiDB-lite"/>
    </source>
</evidence>
<accession>A0ABQ1I3H4</accession>
<evidence type="ECO:0000313" key="3">
    <source>
        <dbReference type="EMBL" id="GGB10808.1"/>
    </source>
</evidence>
<feature type="region of interest" description="Disordered" evidence="1">
    <location>
        <begin position="1"/>
        <end position="22"/>
    </location>
</feature>
<feature type="transmembrane region" description="Helical" evidence="2">
    <location>
        <begin position="109"/>
        <end position="130"/>
    </location>
</feature>
<organism evidence="3 4">
    <name type="scientific">Agarivorans gilvus</name>
    <dbReference type="NCBI Taxonomy" id="680279"/>
    <lineage>
        <taxon>Bacteria</taxon>
        <taxon>Pseudomonadati</taxon>
        <taxon>Pseudomonadota</taxon>
        <taxon>Gammaproteobacteria</taxon>
        <taxon>Alteromonadales</taxon>
        <taxon>Alteromonadaceae</taxon>
        <taxon>Agarivorans</taxon>
    </lineage>
</organism>
<name>A0ABQ1I3H4_9ALTE</name>
<protein>
    <recommendedName>
        <fullName evidence="5">Phage holin family protein</fullName>
    </recommendedName>
</protein>
<sequence>MDNSNNTDKQHKGSATADSRAQEQADTQQMEQAIKGLQALLFQTSALSASLKTWSNSSLDLFLLEMKVNMAAARQIVVCSIIFTLLSVLFIFSLCLAAGLVTFHFTAHLLLSVVVFIGCLGLALSALAWWQLRLTHFLGFKNTTKQLQEGWYAFSNQARPSHADKTH</sequence>
<dbReference type="RefSeq" id="WP_055733269.1">
    <property type="nucleotide sequence ID" value="NZ_BMDY01000015.1"/>
</dbReference>
<comment type="caution">
    <text evidence="3">The sequence shown here is derived from an EMBL/GenBank/DDBJ whole genome shotgun (WGS) entry which is preliminary data.</text>
</comment>
<evidence type="ECO:0000313" key="4">
    <source>
        <dbReference type="Proteomes" id="UP000651977"/>
    </source>
</evidence>
<feature type="transmembrane region" description="Helical" evidence="2">
    <location>
        <begin position="76"/>
        <end position="103"/>
    </location>
</feature>